<evidence type="ECO:0000313" key="2">
    <source>
        <dbReference type="Proteomes" id="UP000827872"/>
    </source>
</evidence>
<reference evidence="1" key="1">
    <citation type="submission" date="2021-08" db="EMBL/GenBank/DDBJ databases">
        <title>The first chromosome-level gecko genome reveals the dynamic sex chromosomes of Neotropical dwarf geckos (Sphaerodactylidae: Sphaerodactylus).</title>
        <authorList>
            <person name="Pinto B.J."/>
            <person name="Keating S.E."/>
            <person name="Gamble T."/>
        </authorList>
    </citation>
    <scope>NUCLEOTIDE SEQUENCE</scope>
    <source>
        <strain evidence="1">TG3544</strain>
    </source>
</reference>
<sequence>MLAPLPRNTLACFPVLASEQDTNAASLWPELPGFVAAGLRDVRSPACLLPPPCFKTILLGGKHFNISSLHLLQLMGAEKLCNFIIQCLRPSSLKVYERKTVMLDILGLQ</sequence>
<dbReference type="Proteomes" id="UP000827872">
    <property type="component" value="Linkage Group LG01"/>
</dbReference>
<dbReference type="EMBL" id="CM037614">
    <property type="protein sequence ID" value="KAH8018028.1"/>
    <property type="molecule type" value="Genomic_DNA"/>
</dbReference>
<name>A0ACB8GE29_9SAUR</name>
<accession>A0ACB8GE29</accession>
<evidence type="ECO:0000313" key="1">
    <source>
        <dbReference type="EMBL" id="KAH8018028.1"/>
    </source>
</evidence>
<keyword evidence="2" id="KW-1185">Reference proteome</keyword>
<organism evidence="1 2">
    <name type="scientific">Sphaerodactylus townsendi</name>
    <dbReference type="NCBI Taxonomy" id="933632"/>
    <lineage>
        <taxon>Eukaryota</taxon>
        <taxon>Metazoa</taxon>
        <taxon>Chordata</taxon>
        <taxon>Craniata</taxon>
        <taxon>Vertebrata</taxon>
        <taxon>Euteleostomi</taxon>
        <taxon>Lepidosauria</taxon>
        <taxon>Squamata</taxon>
        <taxon>Bifurcata</taxon>
        <taxon>Gekkota</taxon>
        <taxon>Sphaerodactylidae</taxon>
        <taxon>Sphaerodactylus</taxon>
    </lineage>
</organism>
<protein>
    <submittedName>
        <fullName evidence="1">Uncharacterized protein</fullName>
    </submittedName>
</protein>
<comment type="caution">
    <text evidence="1">The sequence shown here is derived from an EMBL/GenBank/DDBJ whole genome shotgun (WGS) entry which is preliminary data.</text>
</comment>
<proteinExistence type="predicted"/>
<gene>
    <name evidence="1" type="ORF">K3G42_033572</name>
</gene>